<evidence type="ECO:0000256" key="1">
    <source>
        <dbReference type="SAM" id="MobiDB-lite"/>
    </source>
</evidence>
<evidence type="ECO:0000313" key="2">
    <source>
        <dbReference type="EMBL" id="MBB6210875.1"/>
    </source>
</evidence>
<dbReference type="RefSeq" id="WP_184263699.1">
    <property type="nucleotide sequence ID" value="NZ_JACIIX010000008.1"/>
</dbReference>
<dbReference type="Proteomes" id="UP000544872">
    <property type="component" value="Unassembled WGS sequence"/>
</dbReference>
<sequence>MFTPPAAQMRQFVSAKPATGPQIIPPDLMNEPIFRRFFEQTKTQPHPVAILNTGEQSAPFQSKKERHRA</sequence>
<protein>
    <submittedName>
        <fullName evidence="2">Uncharacterized protein</fullName>
    </submittedName>
</protein>
<feature type="region of interest" description="Disordered" evidence="1">
    <location>
        <begin position="50"/>
        <end position="69"/>
    </location>
</feature>
<dbReference type="AlphaFoldDB" id="A0A7W9ZGM1"/>
<proteinExistence type="predicted"/>
<accession>A0A7W9ZGM1</accession>
<comment type="caution">
    <text evidence="2">The sequence shown here is derived from an EMBL/GenBank/DDBJ whole genome shotgun (WGS) entry which is preliminary data.</text>
</comment>
<organism evidence="2 3">
    <name type="scientific">Novispirillum itersonii</name>
    <name type="common">Aquaspirillum itersonii</name>
    <dbReference type="NCBI Taxonomy" id="189"/>
    <lineage>
        <taxon>Bacteria</taxon>
        <taxon>Pseudomonadati</taxon>
        <taxon>Pseudomonadota</taxon>
        <taxon>Alphaproteobacteria</taxon>
        <taxon>Rhodospirillales</taxon>
        <taxon>Novispirillaceae</taxon>
        <taxon>Novispirillum</taxon>
    </lineage>
</organism>
<reference evidence="2 3" key="1">
    <citation type="submission" date="2020-08" db="EMBL/GenBank/DDBJ databases">
        <title>Genomic Encyclopedia of Type Strains, Phase IV (KMG-IV): sequencing the most valuable type-strain genomes for metagenomic binning, comparative biology and taxonomic classification.</title>
        <authorList>
            <person name="Goeker M."/>
        </authorList>
    </citation>
    <scope>NUCLEOTIDE SEQUENCE [LARGE SCALE GENOMIC DNA]</scope>
    <source>
        <strain evidence="2 3">DSM 11590</strain>
    </source>
</reference>
<name>A0A7W9ZGM1_NOVIT</name>
<gene>
    <name evidence="2" type="ORF">FHS48_002305</name>
</gene>
<evidence type="ECO:0000313" key="3">
    <source>
        <dbReference type="Proteomes" id="UP000544872"/>
    </source>
</evidence>
<keyword evidence="3" id="KW-1185">Reference proteome</keyword>
<dbReference type="EMBL" id="JACIIX010000008">
    <property type="protein sequence ID" value="MBB6210875.1"/>
    <property type="molecule type" value="Genomic_DNA"/>
</dbReference>